<dbReference type="Gene3D" id="1.10.10.10">
    <property type="entry name" value="Winged helix-like DNA-binding domain superfamily/Winged helix DNA-binding domain"/>
    <property type="match status" value="1"/>
</dbReference>
<protein>
    <submittedName>
        <fullName evidence="6">Transcriptional regulator, LysR family</fullName>
    </submittedName>
</protein>
<dbReference type="SUPFAM" id="SSF46785">
    <property type="entry name" value="Winged helix' DNA-binding domain"/>
    <property type="match status" value="1"/>
</dbReference>
<accession>A0A060QG85</accession>
<dbReference type="Proteomes" id="UP000027583">
    <property type="component" value="Unassembled WGS sequence"/>
</dbReference>
<dbReference type="PANTHER" id="PTHR30537">
    <property type="entry name" value="HTH-TYPE TRANSCRIPTIONAL REGULATOR"/>
    <property type="match status" value="1"/>
</dbReference>
<organism evidence="6 7">
    <name type="scientific">Asaia bogorensis</name>
    <dbReference type="NCBI Taxonomy" id="91915"/>
    <lineage>
        <taxon>Bacteria</taxon>
        <taxon>Pseudomonadati</taxon>
        <taxon>Pseudomonadota</taxon>
        <taxon>Alphaproteobacteria</taxon>
        <taxon>Acetobacterales</taxon>
        <taxon>Acetobacteraceae</taxon>
        <taxon>Asaia</taxon>
    </lineage>
</organism>
<dbReference type="SUPFAM" id="SSF53850">
    <property type="entry name" value="Periplasmic binding protein-like II"/>
    <property type="match status" value="1"/>
</dbReference>
<evidence type="ECO:0000256" key="1">
    <source>
        <dbReference type="ARBA" id="ARBA00009437"/>
    </source>
</evidence>
<dbReference type="PRINTS" id="PR00039">
    <property type="entry name" value="HTHLYSR"/>
</dbReference>
<dbReference type="InterPro" id="IPR036388">
    <property type="entry name" value="WH-like_DNA-bd_sf"/>
</dbReference>
<dbReference type="InterPro" id="IPR005119">
    <property type="entry name" value="LysR_subst-bd"/>
</dbReference>
<dbReference type="GO" id="GO:0043565">
    <property type="term" value="F:sequence-specific DNA binding"/>
    <property type="evidence" value="ECO:0007669"/>
    <property type="project" value="TreeGrafter"/>
</dbReference>
<evidence type="ECO:0000313" key="6">
    <source>
        <dbReference type="EMBL" id="CDG38261.1"/>
    </source>
</evidence>
<dbReference type="Pfam" id="PF00126">
    <property type="entry name" value="HTH_1"/>
    <property type="match status" value="1"/>
</dbReference>
<dbReference type="InterPro" id="IPR058163">
    <property type="entry name" value="LysR-type_TF_proteobact-type"/>
</dbReference>
<dbReference type="CDD" id="cd08472">
    <property type="entry name" value="PBP2_CrgA_like_3"/>
    <property type="match status" value="1"/>
</dbReference>
<comment type="similarity">
    <text evidence="1">Belongs to the LysR transcriptional regulatory family.</text>
</comment>
<dbReference type="InterPro" id="IPR036390">
    <property type="entry name" value="WH_DNA-bd_sf"/>
</dbReference>
<dbReference type="EMBL" id="CBLX010000003">
    <property type="protein sequence ID" value="CDG38261.1"/>
    <property type="molecule type" value="Genomic_DNA"/>
</dbReference>
<gene>
    <name evidence="6" type="ORF">ASAP_0216</name>
</gene>
<keyword evidence="4" id="KW-0804">Transcription</keyword>
<keyword evidence="3" id="KW-0238">DNA-binding</keyword>
<dbReference type="eggNOG" id="COG0583">
    <property type="taxonomic scope" value="Bacteria"/>
</dbReference>
<dbReference type="Pfam" id="PF03466">
    <property type="entry name" value="LysR_substrate"/>
    <property type="match status" value="1"/>
</dbReference>
<feature type="domain" description="HTH lysR-type" evidence="5">
    <location>
        <begin position="1"/>
        <end position="59"/>
    </location>
</feature>
<evidence type="ECO:0000259" key="5">
    <source>
        <dbReference type="PROSITE" id="PS50931"/>
    </source>
</evidence>
<evidence type="ECO:0000256" key="3">
    <source>
        <dbReference type="ARBA" id="ARBA00023125"/>
    </source>
</evidence>
<dbReference type="PANTHER" id="PTHR30537:SF72">
    <property type="entry name" value="LYSR FAMILY TRANSCRIPTIONAL REGULATOR"/>
    <property type="match status" value="1"/>
</dbReference>
<dbReference type="InterPro" id="IPR000847">
    <property type="entry name" value="LysR_HTH_N"/>
</dbReference>
<name>A0A060QG85_9PROT</name>
<dbReference type="RefSeq" id="WP_023978431.1">
    <property type="nucleotide sequence ID" value="NZ_CBLX010000003.1"/>
</dbReference>
<sequence>MDRLACIELFLRVIERGSFSAAASSCGVSRPAASAAIQALERRLGTRLLHRSTRHVQPTEEGKLYYAHCRSIVASLEEADRSIGSALSGVIRLDTVGHLARTIILPALPDFLSRHPGLTVHLGEGERLVDLLREGVDCVVRGGPLPDSDMMARPLCLLPEITVASPDYLARHGTPRDPDDLGGHCMIGFASSRTKQVLPLEFSVGGQLVERILPARLLVSGAESSATAACLGLGLAQAPRYRFEAELARGALVEVLSAFPPAPTPLTLLYPSNRQLPPRVRVFMDWLIDIFSAFDRNNRKQAESGQTEK</sequence>
<dbReference type="FunFam" id="1.10.10.10:FF:000001">
    <property type="entry name" value="LysR family transcriptional regulator"/>
    <property type="match status" value="1"/>
</dbReference>
<evidence type="ECO:0000256" key="2">
    <source>
        <dbReference type="ARBA" id="ARBA00023015"/>
    </source>
</evidence>
<keyword evidence="2" id="KW-0805">Transcription regulation</keyword>
<comment type="caution">
    <text evidence="6">The sequence shown here is derived from an EMBL/GenBank/DDBJ whole genome shotgun (WGS) entry which is preliminary data.</text>
</comment>
<dbReference type="AlphaFoldDB" id="A0A060QG85"/>
<dbReference type="GO" id="GO:0006351">
    <property type="term" value="P:DNA-templated transcription"/>
    <property type="evidence" value="ECO:0007669"/>
    <property type="project" value="TreeGrafter"/>
</dbReference>
<evidence type="ECO:0000313" key="7">
    <source>
        <dbReference type="Proteomes" id="UP000027583"/>
    </source>
</evidence>
<evidence type="ECO:0000256" key="4">
    <source>
        <dbReference type="ARBA" id="ARBA00023163"/>
    </source>
</evidence>
<dbReference type="GO" id="GO:0003700">
    <property type="term" value="F:DNA-binding transcription factor activity"/>
    <property type="evidence" value="ECO:0007669"/>
    <property type="project" value="InterPro"/>
</dbReference>
<dbReference type="Gene3D" id="3.40.190.290">
    <property type="match status" value="1"/>
</dbReference>
<reference evidence="6 7" key="1">
    <citation type="journal article" date="2014" name="Genome Biol. Evol.">
        <title>Acetic acid bacteria genomes reveal functional traits for adaptation to life in insect guts.</title>
        <authorList>
            <person name="Chouaia B."/>
            <person name="Gaiarsa S."/>
            <person name="Crotti E."/>
            <person name="Comandatore F."/>
            <person name="Degli Esposti M."/>
            <person name="Ricci I."/>
            <person name="Alma A."/>
            <person name="Favia G."/>
            <person name="Bandi C."/>
            <person name="Daffonchio D."/>
        </authorList>
    </citation>
    <scope>NUCLEOTIDE SEQUENCE [LARGE SCALE GENOMIC DNA]</scope>
    <source>
        <strain evidence="6 7">SF2.1</strain>
    </source>
</reference>
<proteinExistence type="inferred from homology"/>
<reference evidence="6 7" key="2">
    <citation type="journal article" date="2014" name="PLoS ONE">
        <title>Evolution of mitochondria reconstructed from the energy metabolism of living bacteria.</title>
        <authorList>
            <person name="Degli Esposti M."/>
            <person name="Chouaia B."/>
            <person name="Comandatore F."/>
            <person name="Crotti E."/>
            <person name="Sassera D."/>
            <person name="Lievens P.M."/>
            <person name="Daffonchio D."/>
            <person name="Bandi C."/>
        </authorList>
    </citation>
    <scope>NUCLEOTIDE SEQUENCE [LARGE SCALE GENOMIC DNA]</scope>
    <source>
        <strain evidence="6 7">SF2.1</strain>
    </source>
</reference>
<dbReference type="PROSITE" id="PS50931">
    <property type="entry name" value="HTH_LYSR"/>
    <property type="match status" value="1"/>
</dbReference>